<evidence type="ECO:0000259" key="1">
    <source>
        <dbReference type="Pfam" id="PF06054"/>
    </source>
</evidence>
<dbReference type="RefSeq" id="WP_017722305.1">
    <property type="nucleotide sequence ID" value="NZ_CABIWF010000001.1"/>
</dbReference>
<dbReference type="EMBL" id="QXUL01000017">
    <property type="protein sequence ID" value="RIN11656.1"/>
    <property type="molecule type" value="Genomic_DNA"/>
</dbReference>
<dbReference type="Pfam" id="PF25164">
    <property type="entry name" value="CoiA_N"/>
    <property type="match status" value="1"/>
</dbReference>
<dbReference type="Proteomes" id="UP000285567">
    <property type="component" value="Unassembled WGS sequence"/>
</dbReference>
<accession>A0A418IQ53</accession>
<dbReference type="InterPro" id="IPR057253">
    <property type="entry name" value="CoiA-like_N"/>
</dbReference>
<organism evidence="3 4">
    <name type="scientific">Staphylococcus xylosus</name>
    <dbReference type="NCBI Taxonomy" id="1288"/>
    <lineage>
        <taxon>Bacteria</taxon>
        <taxon>Bacillati</taxon>
        <taxon>Bacillota</taxon>
        <taxon>Bacilli</taxon>
        <taxon>Bacillales</taxon>
        <taxon>Staphylococcaceae</taxon>
        <taxon>Staphylococcus</taxon>
    </lineage>
</organism>
<protein>
    <submittedName>
        <fullName evidence="3">Competence protein</fullName>
    </submittedName>
</protein>
<evidence type="ECO:0000259" key="2">
    <source>
        <dbReference type="Pfam" id="PF25164"/>
    </source>
</evidence>
<dbReference type="AlphaFoldDB" id="A0A418IQ53"/>
<evidence type="ECO:0000313" key="4">
    <source>
        <dbReference type="Proteomes" id="UP000285567"/>
    </source>
</evidence>
<evidence type="ECO:0000313" key="3">
    <source>
        <dbReference type="EMBL" id="RIN11656.1"/>
    </source>
</evidence>
<sequence length="332" mass="39853">MFYAKDGNGVLITAHNANNNCDYKCPHCQNKVILKKGLMKTAHFAHIYKSSNFCNKGETYEHYMFKYELAQQLNKLDYYVVIEPYIYQCYQYPDLIINNKIAIEIQFSNITIDNIKKRSNALASIGFDVIWIIGKLKYNKRTKILILNKSERTYINLKRRQLFSWHSDTFLLYRYKIVQFIGGNRYIAIREQLSYKQFTYYFNKNDSPMLPCHFKLTKSSIKQYIMYCRRQRTVREPSLSVIYNLQLAESWVCENLGMVYPEQIFIQSHPIYWQLQLLNMLDTNNINEGLFLNTIKYNHFYNYDVNSRVIVQAIIYKFQKSYRNIRYKNVQN</sequence>
<dbReference type="Pfam" id="PF06054">
    <property type="entry name" value="CoiA_nuc"/>
    <property type="match status" value="1"/>
</dbReference>
<dbReference type="InterPro" id="IPR010330">
    <property type="entry name" value="CoiA_nuc"/>
</dbReference>
<feature type="domain" description="Competence protein CoiA nuclease-like" evidence="1">
    <location>
        <begin position="58"/>
        <end position="199"/>
    </location>
</feature>
<proteinExistence type="predicted"/>
<keyword evidence="4" id="KW-1185">Reference proteome</keyword>
<comment type="caution">
    <text evidence="3">The sequence shown here is derived from an EMBL/GenBank/DDBJ whole genome shotgun (WGS) entry which is preliminary data.</text>
</comment>
<feature type="domain" description="Competence protein CoiA-like N-terminal" evidence="2">
    <location>
        <begin position="17"/>
        <end position="50"/>
    </location>
</feature>
<gene>
    <name evidence="3" type="ORF">BU097_04580</name>
</gene>
<reference evidence="3 4" key="1">
    <citation type="journal article" date="2016" name="Front. Microbiol.">
        <title>Comprehensive Phylogenetic Analysis of Bovine Non-aureus Staphylococci Species Based on Whole-Genome Sequencing.</title>
        <authorList>
            <person name="Naushad S."/>
            <person name="Barkema H.W."/>
            <person name="Luby C."/>
            <person name="Condas L.A."/>
            <person name="Nobrega D.B."/>
            <person name="Carson D.A."/>
            <person name="De Buck J."/>
        </authorList>
    </citation>
    <scope>NUCLEOTIDE SEQUENCE [LARGE SCALE GENOMIC DNA]</scope>
    <source>
        <strain evidence="3 4">SNUC 102</strain>
    </source>
</reference>
<name>A0A418IQ53_STAXY</name>
<dbReference type="OrthoDB" id="3784230at2"/>